<dbReference type="PANTHER" id="PTHR43320">
    <property type="entry name" value="SUGAR KINASE"/>
    <property type="match status" value="1"/>
</dbReference>
<dbReference type="PANTHER" id="PTHR43320:SF2">
    <property type="entry name" value="2-DEHYDRO-3-DEOXYGLUCONOKINASE_2-DEHYDRO-3-DEOXYGALACTONOKINASE"/>
    <property type="match status" value="1"/>
</dbReference>
<accession>A0A1I6BC20</accession>
<dbReference type="PROSITE" id="PS00584">
    <property type="entry name" value="PFKB_KINASES_2"/>
    <property type="match status" value="1"/>
</dbReference>
<dbReference type="RefSeq" id="WP_061805786.1">
    <property type="nucleotide sequence ID" value="NZ_FOXX01000009.1"/>
</dbReference>
<comment type="caution">
    <text evidence="5">The sequence shown here is derived from an EMBL/GenBank/DDBJ whole genome shotgun (WGS) entry which is preliminary data.</text>
</comment>
<dbReference type="GeneID" id="93712040"/>
<name>A0A1I6BC20_9BACI</name>
<dbReference type="CDD" id="cd01166">
    <property type="entry name" value="KdgK"/>
    <property type="match status" value="1"/>
</dbReference>
<evidence type="ECO:0000256" key="2">
    <source>
        <dbReference type="ARBA" id="ARBA00022679"/>
    </source>
</evidence>
<dbReference type="InterPro" id="IPR052700">
    <property type="entry name" value="Carb_kinase_PfkB-like"/>
</dbReference>
<protein>
    <submittedName>
        <fullName evidence="5">2-dehydro-3-deoxygluconokinase</fullName>
    </submittedName>
</protein>
<dbReference type="InterPro" id="IPR002173">
    <property type="entry name" value="Carboh/pur_kinase_PfkB_CS"/>
</dbReference>
<keyword evidence="2" id="KW-0808">Transferase</keyword>
<dbReference type="Gene3D" id="3.40.1190.20">
    <property type="match status" value="1"/>
</dbReference>
<dbReference type="Pfam" id="PF00294">
    <property type="entry name" value="PfkB"/>
    <property type="match status" value="1"/>
</dbReference>
<sequence length="317" mass="34769">MDVISLGETMVLFNPHSTGKMRYCQDFSTKVAGAESNTLIGLSKLGYQTGWISRVGKDELGARILSTLRGEGVDVSFVIRDEDASTGLFLKEKTNERHTKVFYYRKGSAASFMSKGDINEEYLASAKYLYITGITPALSSSCYESIFHSIKIAKKHGLKVVFDPNLRKTLWGEHEARETLIDVAKEVDIILPGISEGEFLFGEQTPEKICSQFHQLGVETVVVKLGEKGAYYSNKGETSYIEGYPVHKVVDPIGAGDGFAAGFLSGLLDHVSLQEAVKRGCAVGSIVVTVEGDIEGLPDKEELYHFMNAITSEDVTR</sequence>
<dbReference type="SUPFAM" id="SSF53613">
    <property type="entry name" value="Ribokinase-like"/>
    <property type="match status" value="1"/>
</dbReference>
<organism evidence="5 6">
    <name type="scientific">Priestia endophytica DSM 13796</name>
    <dbReference type="NCBI Taxonomy" id="1121089"/>
    <lineage>
        <taxon>Bacteria</taxon>
        <taxon>Bacillati</taxon>
        <taxon>Bacillota</taxon>
        <taxon>Bacilli</taxon>
        <taxon>Bacillales</taxon>
        <taxon>Bacillaceae</taxon>
        <taxon>Priestia</taxon>
    </lineage>
</organism>
<dbReference type="InterPro" id="IPR011611">
    <property type="entry name" value="PfkB_dom"/>
</dbReference>
<dbReference type="InterPro" id="IPR029056">
    <property type="entry name" value="Ribokinase-like"/>
</dbReference>
<evidence type="ECO:0000256" key="1">
    <source>
        <dbReference type="ARBA" id="ARBA00010688"/>
    </source>
</evidence>
<gene>
    <name evidence="5" type="ORF">SAMN02745910_03437</name>
</gene>
<reference evidence="5 6" key="1">
    <citation type="submission" date="2016-10" db="EMBL/GenBank/DDBJ databases">
        <authorList>
            <person name="Varghese N."/>
            <person name="Submissions S."/>
        </authorList>
    </citation>
    <scope>NUCLEOTIDE SEQUENCE [LARGE SCALE GENOMIC DNA]</scope>
    <source>
        <strain evidence="5 6">DSM 13796</strain>
    </source>
</reference>
<dbReference type="Proteomes" id="UP000182762">
    <property type="component" value="Unassembled WGS sequence"/>
</dbReference>
<keyword evidence="3" id="KW-0418">Kinase</keyword>
<evidence type="ECO:0000313" key="5">
    <source>
        <dbReference type="EMBL" id="SFQ78471.1"/>
    </source>
</evidence>
<dbReference type="EMBL" id="FOXX01000009">
    <property type="protein sequence ID" value="SFQ78471.1"/>
    <property type="molecule type" value="Genomic_DNA"/>
</dbReference>
<feature type="domain" description="Carbohydrate kinase PfkB" evidence="4">
    <location>
        <begin position="3"/>
        <end position="299"/>
    </location>
</feature>
<evidence type="ECO:0000259" key="4">
    <source>
        <dbReference type="Pfam" id="PF00294"/>
    </source>
</evidence>
<evidence type="ECO:0000313" key="6">
    <source>
        <dbReference type="Proteomes" id="UP000182762"/>
    </source>
</evidence>
<evidence type="ECO:0000256" key="3">
    <source>
        <dbReference type="ARBA" id="ARBA00022777"/>
    </source>
</evidence>
<proteinExistence type="inferred from homology"/>
<comment type="similarity">
    <text evidence="1">Belongs to the carbohydrate kinase PfkB family.</text>
</comment>
<keyword evidence="6" id="KW-1185">Reference proteome</keyword>